<sequence length="227" mass="26813">MVEVKWCYESYIPTYDEYKVNAVLSFTIPFFITLFIFLREFATENVLDWASRGPNIIEVASIIFDQQRIHIASIVECCMKQYDISQAHAYKLIHKDVEDCWKVINKIYFNLNDIPEPVLTTRISLITCNFSCEFFIKICRKRCSCKFFCEILFAGNTFVDNIFLRILKFAGNFPAKFPAKKIRRKVSCKKKFAGNFPAKKKSQENSQETFLRIFSQEILQEYFLRKN</sequence>
<proteinExistence type="predicted"/>
<dbReference type="EMBL" id="CM003612">
    <property type="protein sequence ID" value="KYP58588.1"/>
    <property type="molecule type" value="Genomic_DNA"/>
</dbReference>
<evidence type="ECO:0000313" key="4">
    <source>
        <dbReference type="Proteomes" id="UP000075243"/>
    </source>
</evidence>
<protein>
    <submittedName>
        <fullName evidence="3">Amorpha-4,11-diene synthase</fullName>
    </submittedName>
</protein>
<feature type="transmembrane region" description="Helical" evidence="1">
    <location>
        <begin position="20"/>
        <end position="38"/>
    </location>
</feature>
<dbReference type="Gramene" id="C.cajan_13586.t">
    <property type="protein sequence ID" value="C.cajan_13586.t"/>
    <property type="gene ID" value="C.cajan_13586"/>
</dbReference>
<name>A0A151SUY7_CAJCA</name>
<dbReference type="AlphaFoldDB" id="A0A151SUY7"/>
<evidence type="ECO:0000259" key="2">
    <source>
        <dbReference type="Pfam" id="PF03936"/>
    </source>
</evidence>
<dbReference type="Gene3D" id="1.10.600.10">
    <property type="entry name" value="Farnesyl Diphosphate Synthase"/>
    <property type="match status" value="1"/>
</dbReference>
<dbReference type="GO" id="GO:0010333">
    <property type="term" value="F:terpene synthase activity"/>
    <property type="evidence" value="ECO:0007669"/>
    <property type="project" value="InterPro"/>
</dbReference>
<evidence type="ECO:0000313" key="3">
    <source>
        <dbReference type="EMBL" id="KYP58588.1"/>
    </source>
</evidence>
<dbReference type="InterPro" id="IPR008949">
    <property type="entry name" value="Isoprenoid_synthase_dom_sf"/>
</dbReference>
<reference evidence="3 4" key="1">
    <citation type="journal article" date="2012" name="Nat. Biotechnol.">
        <title>Draft genome sequence of pigeonpea (Cajanus cajan), an orphan legume crop of resource-poor farmers.</title>
        <authorList>
            <person name="Varshney R.K."/>
            <person name="Chen W."/>
            <person name="Li Y."/>
            <person name="Bharti A.K."/>
            <person name="Saxena R.K."/>
            <person name="Schlueter J.A."/>
            <person name="Donoghue M.T."/>
            <person name="Azam S."/>
            <person name="Fan G."/>
            <person name="Whaley A.M."/>
            <person name="Farmer A.D."/>
            <person name="Sheridan J."/>
            <person name="Iwata A."/>
            <person name="Tuteja R."/>
            <person name="Penmetsa R.V."/>
            <person name="Wu W."/>
            <person name="Upadhyaya H.D."/>
            <person name="Yang S.P."/>
            <person name="Shah T."/>
            <person name="Saxena K.B."/>
            <person name="Michael T."/>
            <person name="McCombie W.R."/>
            <person name="Yang B."/>
            <person name="Zhang G."/>
            <person name="Yang H."/>
            <person name="Wang J."/>
            <person name="Spillane C."/>
            <person name="Cook D.R."/>
            <person name="May G.D."/>
            <person name="Xu X."/>
            <person name="Jackson S.A."/>
        </authorList>
    </citation>
    <scope>NUCLEOTIDE SEQUENCE [LARGE SCALE GENOMIC DNA]</scope>
    <source>
        <strain evidence="4">cv. Asha</strain>
    </source>
</reference>
<dbReference type="STRING" id="3821.A0A151SUY7"/>
<keyword evidence="4" id="KW-1185">Reference proteome</keyword>
<dbReference type="SUPFAM" id="SSF48576">
    <property type="entry name" value="Terpenoid synthases"/>
    <property type="match status" value="1"/>
</dbReference>
<organism evidence="3 4">
    <name type="scientific">Cajanus cajan</name>
    <name type="common">Pigeon pea</name>
    <name type="synonym">Cajanus indicus</name>
    <dbReference type="NCBI Taxonomy" id="3821"/>
    <lineage>
        <taxon>Eukaryota</taxon>
        <taxon>Viridiplantae</taxon>
        <taxon>Streptophyta</taxon>
        <taxon>Embryophyta</taxon>
        <taxon>Tracheophyta</taxon>
        <taxon>Spermatophyta</taxon>
        <taxon>Magnoliopsida</taxon>
        <taxon>eudicotyledons</taxon>
        <taxon>Gunneridae</taxon>
        <taxon>Pentapetalae</taxon>
        <taxon>rosids</taxon>
        <taxon>fabids</taxon>
        <taxon>Fabales</taxon>
        <taxon>Fabaceae</taxon>
        <taxon>Papilionoideae</taxon>
        <taxon>50 kb inversion clade</taxon>
        <taxon>NPAAA clade</taxon>
        <taxon>indigoferoid/millettioid clade</taxon>
        <taxon>Phaseoleae</taxon>
        <taxon>Cajanus</taxon>
    </lineage>
</organism>
<dbReference type="Pfam" id="PF03936">
    <property type="entry name" value="Terpene_synth_C"/>
    <property type="match status" value="1"/>
</dbReference>
<keyword evidence="1" id="KW-0472">Membrane</keyword>
<keyword evidence="1" id="KW-0812">Transmembrane</keyword>
<dbReference type="GO" id="GO:0000287">
    <property type="term" value="F:magnesium ion binding"/>
    <property type="evidence" value="ECO:0007669"/>
    <property type="project" value="InterPro"/>
</dbReference>
<accession>A0A151SUY7</accession>
<feature type="domain" description="Terpene synthase metal-binding" evidence="2">
    <location>
        <begin position="1"/>
        <end position="102"/>
    </location>
</feature>
<gene>
    <name evidence="3" type="ORF">KK1_014002</name>
</gene>
<dbReference type="InterPro" id="IPR005630">
    <property type="entry name" value="Terpene_synthase_metal-bd"/>
</dbReference>
<keyword evidence="1" id="KW-1133">Transmembrane helix</keyword>
<dbReference type="Proteomes" id="UP000075243">
    <property type="component" value="Chromosome 10"/>
</dbReference>
<evidence type="ECO:0000256" key="1">
    <source>
        <dbReference type="SAM" id="Phobius"/>
    </source>
</evidence>